<dbReference type="InterPro" id="IPR012292">
    <property type="entry name" value="Globin/Proto"/>
</dbReference>
<evidence type="ECO:0000313" key="7">
    <source>
        <dbReference type="EMBL" id="ABW24419.1"/>
    </source>
</evidence>
<keyword evidence="5" id="KW-0732">Signal</keyword>
<organism evidence="7">
    <name type="scientific">Riftia pachyptila</name>
    <name type="common">Vent tube worm</name>
    <dbReference type="NCBI Taxonomy" id="6426"/>
    <lineage>
        <taxon>Eukaryota</taxon>
        <taxon>Metazoa</taxon>
        <taxon>Spiralia</taxon>
        <taxon>Lophotrochozoa</taxon>
        <taxon>Annelida</taxon>
        <taxon>Polychaeta</taxon>
        <taxon>Sedentaria</taxon>
        <taxon>Canalipalpata</taxon>
        <taxon>Sabellida</taxon>
        <taxon>Siboglinidae</taxon>
        <taxon>Riftia</taxon>
    </lineage>
</organism>
<protein>
    <submittedName>
        <fullName evidence="7">Putative globin B1 chain isoform</fullName>
    </submittedName>
</protein>
<evidence type="ECO:0000256" key="2">
    <source>
        <dbReference type="ARBA" id="ARBA00022617"/>
    </source>
</evidence>
<sequence>HQITMNPLSVLLLVVCATGAVVADYCSEGDASIVIQQWTSIYNAGVSSVSRSTLGNEIFKGLFEMSPESTTLFERVQVDDMSSGAFRAHGSRVPARGAARAGTRRRQSLCISR</sequence>
<evidence type="ECO:0000256" key="5">
    <source>
        <dbReference type="SAM" id="SignalP"/>
    </source>
</evidence>
<dbReference type="CDD" id="cd01040">
    <property type="entry name" value="Mb-like"/>
    <property type="match status" value="1"/>
</dbReference>
<dbReference type="Gene3D" id="1.10.490.10">
    <property type="entry name" value="Globins"/>
    <property type="match status" value="1"/>
</dbReference>
<dbReference type="AlphaFoldDB" id="A8STH5"/>
<dbReference type="InterPro" id="IPR000971">
    <property type="entry name" value="Globin"/>
</dbReference>
<feature type="non-terminal residue" evidence="7">
    <location>
        <position position="1"/>
    </location>
</feature>
<feature type="signal peptide" evidence="5">
    <location>
        <begin position="1"/>
        <end position="23"/>
    </location>
</feature>
<dbReference type="GO" id="GO:0019825">
    <property type="term" value="F:oxygen binding"/>
    <property type="evidence" value="ECO:0007669"/>
    <property type="project" value="InterPro"/>
</dbReference>
<name>A8STH5_RIFPA</name>
<feature type="domain" description="Globin" evidence="6">
    <location>
        <begin position="25"/>
        <end position="113"/>
    </location>
</feature>
<feature type="chain" id="PRO_5002726790" evidence="5">
    <location>
        <begin position="24"/>
        <end position="113"/>
    </location>
</feature>
<proteinExistence type="evidence at transcript level"/>
<keyword evidence="4" id="KW-0408">Iron</keyword>
<evidence type="ECO:0000256" key="1">
    <source>
        <dbReference type="ARBA" id="ARBA00022448"/>
    </source>
</evidence>
<dbReference type="GO" id="GO:0046872">
    <property type="term" value="F:metal ion binding"/>
    <property type="evidence" value="ECO:0007669"/>
    <property type="project" value="UniProtKB-KW"/>
</dbReference>
<evidence type="ECO:0000259" key="6">
    <source>
        <dbReference type="PROSITE" id="PS01033"/>
    </source>
</evidence>
<keyword evidence="1" id="KW-0813">Transport</keyword>
<dbReference type="EMBL" id="EF648568">
    <property type="protein sequence ID" value="ABW24419.1"/>
    <property type="molecule type" value="mRNA"/>
</dbReference>
<keyword evidence="3" id="KW-0479">Metal-binding</keyword>
<dbReference type="InterPro" id="IPR009050">
    <property type="entry name" value="Globin-like_sf"/>
</dbReference>
<dbReference type="InterPro" id="IPR044399">
    <property type="entry name" value="Mb-like_M"/>
</dbReference>
<dbReference type="GO" id="GO:0020037">
    <property type="term" value="F:heme binding"/>
    <property type="evidence" value="ECO:0007669"/>
    <property type="project" value="InterPro"/>
</dbReference>
<dbReference type="PROSITE" id="PS01033">
    <property type="entry name" value="GLOBIN"/>
    <property type="match status" value="1"/>
</dbReference>
<keyword evidence="2" id="KW-0349">Heme</keyword>
<dbReference type="SUPFAM" id="SSF46458">
    <property type="entry name" value="Globin-like"/>
    <property type="match status" value="1"/>
</dbReference>
<evidence type="ECO:0000256" key="3">
    <source>
        <dbReference type="ARBA" id="ARBA00022723"/>
    </source>
</evidence>
<evidence type="ECO:0000256" key="4">
    <source>
        <dbReference type="ARBA" id="ARBA00023004"/>
    </source>
</evidence>
<reference evidence="7" key="1">
    <citation type="journal article" date="2007" name="BMC Genomics">
        <title>Identification of proteins involved in the functioning of Riftia pachyptila symbiosis by Subtractive Suppression Hybridization.</title>
        <authorList>
            <person name="Sanchez S."/>
            <person name="Hourdez S."/>
            <person name="Lallier F.H."/>
        </authorList>
    </citation>
    <scope>NUCLEOTIDE SEQUENCE</scope>
</reference>
<reference evidence="7" key="2">
    <citation type="submission" date="2007-06" db="EMBL/GenBank/DDBJ databases">
        <authorList>
            <person name="Sanchez S."/>
            <person name="Hourdez S."/>
            <person name="Lallier F.H."/>
        </authorList>
    </citation>
    <scope>NUCLEOTIDE SEQUENCE</scope>
</reference>
<accession>A8STH5</accession>